<evidence type="ECO:0000256" key="8">
    <source>
        <dbReference type="ARBA" id="ARBA00022989"/>
    </source>
</evidence>
<keyword evidence="5" id="KW-0997">Cell inner membrane</keyword>
<protein>
    <submittedName>
        <fullName evidence="13">TonB family domain-containing protein</fullName>
    </submittedName>
</protein>
<evidence type="ECO:0000256" key="2">
    <source>
        <dbReference type="ARBA" id="ARBA00006555"/>
    </source>
</evidence>
<evidence type="ECO:0000256" key="4">
    <source>
        <dbReference type="ARBA" id="ARBA00022475"/>
    </source>
</evidence>
<sequence length="282" mass="30759">MKSLMQYIQGSRKGKEAHRLEKEAMKDPFLSDALDGFQAVKGNHVESIEEMRRRISLRTRSSRNSITKWSIAASLLICLGFGSYFWLDRQLGMPAQSPLAVVMEEQAAPLQQVPLAGIAADSIQEHESASGAGETKAKVSEGTPQSPAPVVAETSVAQVAVYSAPCEDVAVADIVAEEEAPVAAKALTRSMPRHILQPVIGEEAYREYLKKELIHPQDSLCKGVSGTVVVEFHINEKGRPVDLKVKQSLCESADKEALRLIEKGPDWQVDTAKVFVPVVFAP</sequence>
<dbReference type="Gene3D" id="3.30.1150.10">
    <property type="match status" value="1"/>
</dbReference>
<name>A0A0F5JPL5_9BACT</name>
<evidence type="ECO:0000256" key="10">
    <source>
        <dbReference type="SAM" id="MobiDB-lite"/>
    </source>
</evidence>
<evidence type="ECO:0000256" key="7">
    <source>
        <dbReference type="ARBA" id="ARBA00022927"/>
    </source>
</evidence>
<evidence type="ECO:0000256" key="11">
    <source>
        <dbReference type="SAM" id="Phobius"/>
    </source>
</evidence>
<dbReference type="Proteomes" id="UP000033047">
    <property type="component" value="Unassembled WGS sequence"/>
</dbReference>
<keyword evidence="8 11" id="KW-1133">Transmembrane helix</keyword>
<organism evidence="13 14">
    <name type="scientific">Parabacteroides goldsteinii DSM 19448 = WAL 12034</name>
    <dbReference type="NCBI Taxonomy" id="927665"/>
    <lineage>
        <taxon>Bacteria</taxon>
        <taxon>Pseudomonadati</taxon>
        <taxon>Bacteroidota</taxon>
        <taxon>Bacteroidia</taxon>
        <taxon>Bacteroidales</taxon>
        <taxon>Tannerellaceae</taxon>
        <taxon>Parabacteroides</taxon>
    </lineage>
</organism>
<dbReference type="GO" id="GO:0098797">
    <property type="term" value="C:plasma membrane protein complex"/>
    <property type="evidence" value="ECO:0007669"/>
    <property type="project" value="TreeGrafter"/>
</dbReference>
<dbReference type="PANTHER" id="PTHR33446:SF2">
    <property type="entry name" value="PROTEIN TONB"/>
    <property type="match status" value="1"/>
</dbReference>
<keyword evidence="7" id="KW-0653">Protein transport</keyword>
<dbReference type="GO" id="GO:0015031">
    <property type="term" value="P:protein transport"/>
    <property type="evidence" value="ECO:0007669"/>
    <property type="project" value="UniProtKB-KW"/>
</dbReference>
<keyword evidence="3" id="KW-0813">Transport</keyword>
<evidence type="ECO:0000313" key="13">
    <source>
        <dbReference type="EMBL" id="KKB59520.1"/>
    </source>
</evidence>
<evidence type="ECO:0000256" key="3">
    <source>
        <dbReference type="ARBA" id="ARBA00022448"/>
    </source>
</evidence>
<evidence type="ECO:0000313" key="14">
    <source>
        <dbReference type="Proteomes" id="UP000033047"/>
    </source>
</evidence>
<gene>
    <name evidence="13" type="ORF">HMPREF1535_00605</name>
</gene>
<dbReference type="GO" id="GO:0055085">
    <property type="term" value="P:transmembrane transport"/>
    <property type="evidence" value="ECO:0007669"/>
    <property type="project" value="InterPro"/>
</dbReference>
<dbReference type="EMBL" id="AQHV01000002">
    <property type="protein sequence ID" value="KKB59520.1"/>
    <property type="molecule type" value="Genomic_DNA"/>
</dbReference>
<dbReference type="SUPFAM" id="SSF74653">
    <property type="entry name" value="TolA/TonB C-terminal domain"/>
    <property type="match status" value="1"/>
</dbReference>
<feature type="transmembrane region" description="Helical" evidence="11">
    <location>
        <begin position="66"/>
        <end position="87"/>
    </location>
</feature>
<keyword evidence="4" id="KW-1003">Cell membrane</keyword>
<comment type="caution">
    <text evidence="13">The sequence shown here is derived from an EMBL/GenBank/DDBJ whole genome shotgun (WGS) entry which is preliminary data.</text>
</comment>
<dbReference type="InterPro" id="IPR037682">
    <property type="entry name" value="TonB_C"/>
</dbReference>
<evidence type="ECO:0000256" key="6">
    <source>
        <dbReference type="ARBA" id="ARBA00022692"/>
    </source>
</evidence>
<dbReference type="InterPro" id="IPR051045">
    <property type="entry name" value="TonB-dependent_transducer"/>
</dbReference>
<proteinExistence type="inferred from homology"/>
<feature type="domain" description="TonB C-terminal" evidence="12">
    <location>
        <begin position="215"/>
        <end position="269"/>
    </location>
</feature>
<evidence type="ECO:0000256" key="1">
    <source>
        <dbReference type="ARBA" id="ARBA00004383"/>
    </source>
</evidence>
<reference evidence="13 14" key="1">
    <citation type="submission" date="2013-04" db="EMBL/GenBank/DDBJ databases">
        <title>The Genome Sequence of Parabacteroides goldsteinii DSM 19448.</title>
        <authorList>
            <consortium name="The Broad Institute Genomics Platform"/>
            <person name="Earl A."/>
            <person name="Ward D."/>
            <person name="Feldgarden M."/>
            <person name="Gevers D."/>
            <person name="Martens E."/>
            <person name="Sakamoto M."/>
            <person name="Benno Y."/>
            <person name="Song Y."/>
            <person name="Liu C."/>
            <person name="Lee J."/>
            <person name="Bolanos M."/>
            <person name="Vaisanen M.L."/>
            <person name="Finegold S.M."/>
            <person name="Walker B."/>
            <person name="Young S."/>
            <person name="Zeng Q."/>
            <person name="Gargeya S."/>
            <person name="Fitzgerald M."/>
            <person name="Haas B."/>
            <person name="Abouelleil A."/>
            <person name="Allen A.W."/>
            <person name="Alvarado L."/>
            <person name="Arachchi H.M."/>
            <person name="Berlin A.M."/>
            <person name="Chapman S.B."/>
            <person name="Gainer-Dewar J."/>
            <person name="Goldberg J."/>
            <person name="Griggs A."/>
            <person name="Gujja S."/>
            <person name="Hansen M."/>
            <person name="Howarth C."/>
            <person name="Imamovic A."/>
            <person name="Ireland A."/>
            <person name="Larimer J."/>
            <person name="McCowan C."/>
            <person name="Murphy C."/>
            <person name="Pearson M."/>
            <person name="Poon T.W."/>
            <person name="Priest M."/>
            <person name="Roberts A."/>
            <person name="Saif S."/>
            <person name="Shea T."/>
            <person name="Sisk P."/>
            <person name="Sykes S."/>
            <person name="Wortman J."/>
            <person name="Nusbaum C."/>
            <person name="Birren B."/>
        </authorList>
    </citation>
    <scope>NUCLEOTIDE SEQUENCE [LARGE SCALE GENOMIC DNA]</scope>
    <source>
        <strain evidence="13 14">DSM 19448</strain>
    </source>
</reference>
<dbReference type="GO" id="GO:0031992">
    <property type="term" value="F:energy transducer activity"/>
    <property type="evidence" value="ECO:0007669"/>
    <property type="project" value="TreeGrafter"/>
</dbReference>
<dbReference type="AlphaFoldDB" id="A0A0F5JPL5"/>
<dbReference type="PATRIC" id="fig|927665.4.peg.610"/>
<evidence type="ECO:0000259" key="12">
    <source>
        <dbReference type="Pfam" id="PF03544"/>
    </source>
</evidence>
<dbReference type="Pfam" id="PF03544">
    <property type="entry name" value="TonB_C"/>
    <property type="match status" value="1"/>
</dbReference>
<dbReference type="RefSeq" id="WP_046145250.1">
    <property type="nucleotide sequence ID" value="NZ_KQ033912.1"/>
</dbReference>
<comment type="similarity">
    <text evidence="2">Belongs to the TonB family.</text>
</comment>
<dbReference type="HOGENOM" id="CLU_049705_0_0_10"/>
<dbReference type="STRING" id="927665.HMPREF1535_00605"/>
<evidence type="ECO:0000256" key="5">
    <source>
        <dbReference type="ARBA" id="ARBA00022519"/>
    </source>
</evidence>
<accession>A0A0F5JPL5</accession>
<dbReference type="InterPro" id="IPR006260">
    <property type="entry name" value="TonB/TolA_C"/>
</dbReference>
<feature type="region of interest" description="Disordered" evidence="10">
    <location>
        <begin position="124"/>
        <end position="149"/>
    </location>
</feature>
<evidence type="ECO:0000256" key="9">
    <source>
        <dbReference type="ARBA" id="ARBA00023136"/>
    </source>
</evidence>
<dbReference type="PANTHER" id="PTHR33446">
    <property type="entry name" value="PROTEIN TONB-RELATED"/>
    <property type="match status" value="1"/>
</dbReference>
<comment type="subcellular location">
    <subcellularLocation>
        <location evidence="1">Cell inner membrane</location>
        <topology evidence="1">Single-pass membrane protein</topology>
        <orientation evidence="1">Periplasmic side</orientation>
    </subcellularLocation>
</comment>
<dbReference type="NCBIfam" id="TIGR01352">
    <property type="entry name" value="tonB_Cterm"/>
    <property type="match status" value="1"/>
</dbReference>
<keyword evidence="6 11" id="KW-0812">Transmembrane</keyword>
<keyword evidence="9 11" id="KW-0472">Membrane</keyword>